<gene>
    <name evidence="1" type="ORF">JY572_09045</name>
</gene>
<accession>A0ABX7NFL1</accession>
<dbReference type="Gene3D" id="3.40.1260.10">
    <property type="entry name" value="DsrEFH-like"/>
    <property type="match status" value="1"/>
</dbReference>
<dbReference type="InterPro" id="IPR027396">
    <property type="entry name" value="DsrEFH-like"/>
</dbReference>
<reference evidence="1 2" key="1">
    <citation type="submission" date="2021-02" db="EMBL/GenBank/DDBJ databases">
        <title>De Novo genome assembly of isolated myxobacteria.</title>
        <authorList>
            <person name="Stevens D.C."/>
        </authorList>
    </citation>
    <scope>NUCLEOTIDE SEQUENCE [LARGE SCALE GENOMIC DNA]</scope>
    <source>
        <strain evidence="1 2">SCHIC003</strain>
    </source>
</reference>
<evidence type="ECO:0000313" key="1">
    <source>
        <dbReference type="EMBL" id="QSQ16171.1"/>
    </source>
</evidence>
<proteinExistence type="predicted"/>
<dbReference type="Proteomes" id="UP000663090">
    <property type="component" value="Chromosome"/>
</dbReference>
<sequence length="130" mass="13857">MAGRVFFFLQHATYEPAFQASSMGITAAAMGDEVYVVLAFDALRAWVGGTLGQPEGVREGEEHARGEAMGLPAPARMLEEARALGAKLIACDTTVRLCGFEPEALQGALDEVMGLASLWRLTQGARTLTL</sequence>
<dbReference type="SUPFAM" id="SSF75169">
    <property type="entry name" value="DsrEFH-like"/>
    <property type="match status" value="1"/>
</dbReference>
<keyword evidence="2" id="KW-1185">Reference proteome</keyword>
<name>A0ABX7NFL1_9BACT</name>
<protein>
    <submittedName>
        <fullName evidence="1">DsrE family protein</fullName>
    </submittedName>
</protein>
<dbReference type="RefSeq" id="WP_206717838.1">
    <property type="nucleotide sequence ID" value="NZ_CP071091.1"/>
</dbReference>
<organism evidence="1 2">
    <name type="scientific">Myxococcus landrumensis</name>
    <dbReference type="NCBI Taxonomy" id="2813577"/>
    <lineage>
        <taxon>Bacteria</taxon>
        <taxon>Pseudomonadati</taxon>
        <taxon>Myxococcota</taxon>
        <taxon>Myxococcia</taxon>
        <taxon>Myxococcales</taxon>
        <taxon>Cystobacterineae</taxon>
        <taxon>Myxococcaceae</taxon>
        <taxon>Myxococcus</taxon>
    </lineage>
</organism>
<evidence type="ECO:0000313" key="2">
    <source>
        <dbReference type="Proteomes" id="UP000663090"/>
    </source>
</evidence>
<dbReference type="EMBL" id="CP071091">
    <property type="protein sequence ID" value="QSQ16171.1"/>
    <property type="molecule type" value="Genomic_DNA"/>
</dbReference>